<dbReference type="AlphaFoldDB" id="A0A7C3ZMG1"/>
<accession>A0A7C3ZMG1</accession>
<keyword evidence="1" id="KW-0812">Transmembrane</keyword>
<evidence type="ECO:0000256" key="1">
    <source>
        <dbReference type="SAM" id="Phobius"/>
    </source>
</evidence>
<sequence>MNYGDFFHDLTRQVTFLAQNVTDPDMMGKIGKSIQHFIKTGQAWAFVIGLALGFMLRGNIGK</sequence>
<keyword evidence="1" id="KW-1133">Transmembrane helix</keyword>
<evidence type="ECO:0000313" key="2">
    <source>
        <dbReference type="EMBL" id="HGG03003.1"/>
    </source>
</evidence>
<dbReference type="EMBL" id="DSPX01000204">
    <property type="protein sequence ID" value="HGG03003.1"/>
    <property type="molecule type" value="Genomic_DNA"/>
</dbReference>
<gene>
    <name evidence="2" type="ORF">ENR15_20760</name>
</gene>
<name>A0A7C3ZMG1_9CYAN</name>
<feature type="transmembrane region" description="Helical" evidence="1">
    <location>
        <begin position="43"/>
        <end position="60"/>
    </location>
</feature>
<reference evidence="2" key="1">
    <citation type="journal article" date="2020" name="mSystems">
        <title>Genome- and Community-Level Interaction Insights into Carbon Utilization and Element Cycling Functions of Hydrothermarchaeota in Hydrothermal Sediment.</title>
        <authorList>
            <person name="Zhou Z."/>
            <person name="Liu Y."/>
            <person name="Xu W."/>
            <person name="Pan J."/>
            <person name="Luo Z.H."/>
            <person name="Li M."/>
        </authorList>
    </citation>
    <scope>NUCLEOTIDE SEQUENCE [LARGE SCALE GENOMIC DNA]</scope>
    <source>
        <strain evidence="2">SpSt-374</strain>
    </source>
</reference>
<keyword evidence="1" id="KW-0472">Membrane</keyword>
<comment type="caution">
    <text evidence="2">The sequence shown here is derived from an EMBL/GenBank/DDBJ whole genome shotgun (WGS) entry which is preliminary data.</text>
</comment>
<protein>
    <submittedName>
        <fullName evidence="2">Uncharacterized protein</fullName>
    </submittedName>
</protein>
<proteinExistence type="predicted"/>
<organism evidence="2">
    <name type="scientific">Planktothricoides sp. SpSt-374</name>
    <dbReference type="NCBI Taxonomy" id="2282167"/>
    <lineage>
        <taxon>Bacteria</taxon>
        <taxon>Bacillati</taxon>
        <taxon>Cyanobacteriota</taxon>
        <taxon>Cyanophyceae</taxon>
        <taxon>Oscillatoriophycideae</taxon>
        <taxon>Oscillatoriales</taxon>
        <taxon>Oscillatoriaceae</taxon>
        <taxon>Planktothricoides</taxon>
    </lineage>
</organism>